<dbReference type="Gene3D" id="3.40.630.30">
    <property type="match status" value="1"/>
</dbReference>
<dbReference type="PROSITE" id="PS51186">
    <property type="entry name" value="GNAT"/>
    <property type="match status" value="1"/>
</dbReference>
<sequence>MLQGAAAIRAERPADGPAIAALHRDAFDGPDEALLVDRLRADGDVVLSRVACAGPAVIGHILFSRMDAPFPALALAPLAVAADHRRQGIAAALIGDGLAAARVRGWVAVFVLGDPAYYQRFGFSHEAAAGFESPYQGPGFMMCAIDPGGLPAGGRGVLHHAPAFARLG</sequence>
<organism evidence="2 3">
    <name type="scientific">Marivibrio halodurans</name>
    <dbReference type="NCBI Taxonomy" id="2039722"/>
    <lineage>
        <taxon>Bacteria</taxon>
        <taxon>Pseudomonadati</taxon>
        <taxon>Pseudomonadota</taxon>
        <taxon>Alphaproteobacteria</taxon>
        <taxon>Rhodospirillales</taxon>
        <taxon>Rhodospirillaceae</taxon>
        <taxon>Marivibrio</taxon>
    </lineage>
</organism>
<accession>A0A8J7V1R4</accession>
<dbReference type="InterPro" id="IPR016181">
    <property type="entry name" value="Acyl_CoA_acyltransferase"/>
</dbReference>
<reference evidence="2" key="1">
    <citation type="submission" date="2021-04" db="EMBL/GenBank/DDBJ databases">
        <authorList>
            <person name="Zhang D.-C."/>
        </authorList>
    </citation>
    <scope>NUCLEOTIDE SEQUENCE</scope>
    <source>
        <strain evidence="2">CGMCC 1.15697</strain>
    </source>
</reference>
<name>A0A8J7V1R4_9PROT</name>
<dbReference type="RefSeq" id="WP_210680956.1">
    <property type="nucleotide sequence ID" value="NZ_JAGMWN010000002.1"/>
</dbReference>
<evidence type="ECO:0000313" key="2">
    <source>
        <dbReference type="EMBL" id="MBP5856376.1"/>
    </source>
</evidence>
<evidence type="ECO:0000313" key="3">
    <source>
        <dbReference type="Proteomes" id="UP000672602"/>
    </source>
</evidence>
<keyword evidence="3" id="KW-1185">Reference proteome</keyword>
<dbReference type="Proteomes" id="UP000672602">
    <property type="component" value="Unassembled WGS sequence"/>
</dbReference>
<comment type="caution">
    <text evidence="2">The sequence shown here is derived from an EMBL/GenBank/DDBJ whole genome shotgun (WGS) entry which is preliminary data.</text>
</comment>
<dbReference type="Pfam" id="PF00583">
    <property type="entry name" value="Acetyltransf_1"/>
    <property type="match status" value="1"/>
</dbReference>
<dbReference type="AlphaFoldDB" id="A0A8J7V1R4"/>
<dbReference type="InterPro" id="IPR000182">
    <property type="entry name" value="GNAT_dom"/>
</dbReference>
<dbReference type="EMBL" id="JAGMWN010000002">
    <property type="protein sequence ID" value="MBP5856376.1"/>
    <property type="molecule type" value="Genomic_DNA"/>
</dbReference>
<dbReference type="SUPFAM" id="SSF55729">
    <property type="entry name" value="Acyl-CoA N-acyltransferases (Nat)"/>
    <property type="match status" value="1"/>
</dbReference>
<protein>
    <submittedName>
        <fullName evidence="2">N-acetyltransferase</fullName>
    </submittedName>
</protein>
<gene>
    <name evidence="2" type="ORF">KAJ83_05115</name>
</gene>
<dbReference type="GO" id="GO:0016747">
    <property type="term" value="F:acyltransferase activity, transferring groups other than amino-acyl groups"/>
    <property type="evidence" value="ECO:0007669"/>
    <property type="project" value="InterPro"/>
</dbReference>
<feature type="domain" description="N-acetyltransferase" evidence="1">
    <location>
        <begin position="6"/>
        <end position="146"/>
    </location>
</feature>
<evidence type="ECO:0000259" key="1">
    <source>
        <dbReference type="PROSITE" id="PS51186"/>
    </source>
</evidence>
<proteinExistence type="predicted"/>